<evidence type="ECO:0000256" key="9">
    <source>
        <dbReference type="ARBA" id="ARBA00047764"/>
    </source>
</evidence>
<dbReference type="SUPFAM" id="SSF51556">
    <property type="entry name" value="Metallo-dependent hydrolases"/>
    <property type="match status" value="1"/>
</dbReference>
<dbReference type="InterPro" id="IPR032466">
    <property type="entry name" value="Metal_Hydrolase"/>
</dbReference>
<dbReference type="AlphaFoldDB" id="A0A2V5J310"/>
<dbReference type="InterPro" id="IPR032675">
    <property type="entry name" value="LRR_dom_sf"/>
</dbReference>
<accession>A0A2V5J310</accession>
<reference evidence="11 12" key="1">
    <citation type="submission" date="2018-02" db="EMBL/GenBank/DDBJ databases">
        <title>The genomes of Aspergillus section Nigri reveals drivers in fungal speciation.</title>
        <authorList>
            <consortium name="DOE Joint Genome Institute"/>
            <person name="Vesth T.C."/>
            <person name="Nybo J."/>
            <person name="Theobald S."/>
            <person name="Brandl J."/>
            <person name="Frisvad J.C."/>
            <person name="Nielsen K.F."/>
            <person name="Lyhne E.K."/>
            <person name="Kogle M.E."/>
            <person name="Kuo A."/>
            <person name="Riley R."/>
            <person name="Clum A."/>
            <person name="Nolan M."/>
            <person name="Lipzen A."/>
            <person name="Salamov A."/>
            <person name="Henrissat B."/>
            <person name="Wiebenga A."/>
            <person name="De vries R.P."/>
            <person name="Grigoriev I.V."/>
            <person name="Mortensen U.H."/>
            <person name="Andersen M.R."/>
            <person name="Baker S.E."/>
        </authorList>
    </citation>
    <scope>NUCLEOTIDE SEQUENCE [LARGE SCALE GENOMIC DNA]</scope>
    <source>
        <strain evidence="11 12">CBS 114.80</strain>
    </source>
</reference>
<feature type="domain" description="Adenosine deaminase" evidence="10">
    <location>
        <begin position="215"/>
        <end position="516"/>
    </location>
</feature>
<evidence type="ECO:0000259" key="10">
    <source>
        <dbReference type="Pfam" id="PF00962"/>
    </source>
</evidence>
<comment type="similarity">
    <text evidence="3">Belongs to the metallo-dependent hydrolases superfamily. Adenosine and AMP deaminases family. ADGF subfamily.</text>
</comment>
<comment type="subcellular location">
    <subcellularLocation>
        <location evidence="2">Secreted</location>
    </subcellularLocation>
</comment>
<keyword evidence="7" id="KW-0732">Signal</keyword>
<proteinExistence type="inferred from homology"/>
<evidence type="ECO:0000256" key="1">
    <source>
        <dbReference type="ARBA" id="ARBA00001947"/>
    </source>
</evidence>
<dbReference type="PANTHER" id="PTHR11409">
    <property type="entry name" value="ADENOSINE DEAMINASE"/>
    <property type="match status" value="1"/>
</dbReference>
<comment type="cofactor">
    <cofactor evidence="1">
        <name>Zn(2+)</name>
        <dbReference type="ChEBI" id="CHEBI:29105"/>
    </cofactor>
</comment>
<keyword evidence="5" id="KW-0964">Secreted</keyword>
<dbReference type="EC" id="3.5.4.4" evidence="4"/>
<gene>
    <name evidence="11" type="ORF">BP00DRAFT_415333</name>
</gene>
<name>A0A2V5J310_9EURO</name>
<dbReference type="SUPFAM" id="SSF52047">
    <property type="entry name" value="RNI-like"/>
    <property type="match status" value="1"/>
</dbReference>
<evidence type="ECO:0000256" key="4">
    <source>
        <dbReference type="ARBA" id="ARBA00012784"/>
    </source>
</evidence>
<evidence type="ECO:0000313" key="11">
    <source>
        <dbReference type="EMBL" id="PYI31657.1"/>
    </source>
</evidence>
<dbReference type="GO" id="GO:0006154">
    <property type="term" value="P:adenosine catabolic process"/>
    <property type="evidence" value="ECO:0007669"/>
    <property type="project" value="TreeGrafter"/>
</dbReference>
<evidence type="ECO:0000256" key="3">
    <source>
        <dbReference type="ARBA" id="ARBA00006083"/>
    </source>
</evidence>
<dbReference type="PANTHER" id="PTHR11409:SF39">
    <property type="entry name" value="ADENOSINE DEAMINASE 2"/>
    <property type="match status" value="1"/>
</dbReference>
<comment type="catalytic activity">
    <reaction evidence="9">
        <text>adenosine + H2O + H(+) = inosine + NH4(+)</text>
        <dbReference type="Rhea" id="RHEA:24408"/>
        <dbReference type="ChEBI" id="CHEBI:15377"/>
        <dbReference type="ChEBI" id="CHEBI:15378"/>
        <dbReference type="ChEBI" id="CHEBI:16335"/>
        <dbReference type="ChEBI" id="CHEBI:17596"/>
        <dbReference type="ChEBI" id="CHEBI:28938"/>
        <dbReference type="EC" id="3.5.4.4"/>
    </reaction>
</comment>
<dbReference type="GO" id="GO:0004000">
    <property type="term" value="F:adenosine deaminase activity"/>
    <property type="evidence" value="ECO:0007669"/>
    <property type="project" value="TreeGrafter"/>
</dbReference>
<keyword evidence="8 11" id="KW-0378">Hydrolase</keyword>
<dbReference type="GO" id="GO:0005576">
    <property type="term" value="C:extracellular region"/>
    <property type="evidence" value="ECO:0007669"/>
    <property type="project" value="UniProtKB-SubCell"/>
</dbReference>
<dbReference type="Proteomes" id="UP000248817">
    <property type="component" value="Unassembled WGS sequence"/>
</dbReference>
<dbReference type="GO" id="GO:0046103">
    <property type="term" value="P:inosine biosynthetic process"/>
    <property type="evidence" value="ECO:0007669"/>
    <property type="project" value="TreeGrafter"/>
</dbReference>
<evidence type="ECO:0000256" key="6">
    <source>
        <dbReference type="ARBA" id="ARBA00022723"/>
    </source>
</evidence>
<evidence type="ECO:0000256" key="2">
    <source>
        <dbReference type="ARBA" id="ARBA00004613"/>
    </source>
</evidence>
<dbReference type="Gene3D" id="3.20.20.140">
    <property type="entry name" value="Metal-dependent hydrolases"/>
    <property type="match status" value="1"/>
</dbReference>
<dbReference type="EMBL" id="KZ825500">
    <property type="protein sequence ID" value="PYI31657.1"/>
    <property type="molecule type" value="Genomic_DNA"/>
</dbReference>
<dbReference type="InterPro" id="IPR006330">
    <property type="entry name" value="Ado/ade_deaminase"/>
</dbReference>
<dbReference type="Pfam" id="PF00962">
    <property type="entry name" value="A_deaminase"/>
    <property type="match status" value="1"/>
</dbReference>
<keyword evidence="6" id="KW-0479">Metal-binding</keyword>
<protein>
    <recommendedName>
        <fullName evidence="4">adenosine deaminase</fullName>
        <ecNumber evidence="4">3.5.4.4</ecNumber>
    </recommendedName>
</protein>
<dbReference type="GO" id="GO:0046872">
    <property type="term" value="F:metal ion binding"/>
    <property type="evidence" value="ECO:0007669"/>
    <property type="project" value="UniProtKB-KW"/>
</dbReference>
<organism evidence="11 12">
    <name type="scientific">Aspergillus indologenus CBS 114.80</name>
    <dbReference type="NCBI Taxonomy" id="1450541"/>
    <lineage>
        <taxon>Eukaryota</taxon>
        <taxon>Fungi</taxon>
        <taxon>Dikarya</taxon>
        <taxon>Ascomycota</taxon>
        <taxon>Pezizomycotina</taxon>
        <taxon>Eurotiomycetes</taxon>
        <taxon>Eurotiomycetidae</taxon>
        <taxon>Eurotiales</taxon>
        <taxon>Aspergillaceae</taxon>
        <taxon>Aspergillus</taxon>
        <taxon>Aspergillus subgen. Circumdati</taxon>
    </lineage>
</organism>
<evidence type="ECO:0000256" key="5">
    <source>
        <dbReference type="ARBA" id="ARBA00022525"/>
    </source>
</evidence>
<keyword evidence="12" id="KW-1185">Reference proteome</keyword>
<sequence length="1019" mass="116002">MTQTKIQRHLQERSAVLDQEKTIRHDHAFKTNMSATAQTAAKIVARIRQRESEIFWTTPEGSHSEAKHPVVFPGMSFAISRDRMQKTSLWRIVSAMPKGCLLHAHMEAMIDIDWMLDQALQIPGFWVSSPASLMLGASTNPPAFEFHYRPNRPVAEATASIWEADYPPNELIPIAEVARTHPSGVLGFKSWAISQMTITEDEALYHHHRGIVDIWKKFASCFRGIAGLFYSEPIFRRCVPRLLQQLHSDGIKYVELRLVPRPFHRTGSDTPELDTHYFLECFSQELQRYCSSADGSGFWGARLIWTAIRSLPDDLLRASMQDCLSSKAAYPAVIAGFDFVGQEDLGRPLVELLPLCDWFQQECTQRNLQIPFFFHAGECLGDGDATDANLVDAILLKSRRIGHAFSLYKHPMLIEMVKGQKILIEMCPISHEVLRLTANILTHPMPALQARGVAVSLNNDDPAILGHGGNGLSYDFYQVLLAFENTGLGGLAKMAEDSVRWAAFEDEDETAWLEGIEGRLDSNIFTIAMDRYLIRMSFLLHQHLFDAFDRLPRDFVAPSLYLLDHFSVLSTMEEFRVMATANRAGGHAAILRAHAEPLLYDEIFWIWRKPHSPPIPLLLRTILRRPQLAAHIKSFHLDMTAFHEYHPDVGRYIIHDHPSVDELDEHIAFIRRTGVPHRRSWIRKLRQGTTDAFLALLLAQLSSLRSLHISGVVTRHSNLVGLTLVSAICESGRYQLPNFQHLREVNSHFMPRSNRRKAGREPRKSLPWHATNILPFFYLPDLECLSVSLGSPIMWLSPHLPASSKLRSLDLGHVHEADLGEILSVTPNLETLHWYWYYPTDVVDGVQTSTLDRGQLVAALLQVRNTLRELTIEAVALLPGARQFPRSLLFKDTLQKLVHFDKLVALECPLVLLVGLEFDDVQRFREPVPRNIEILRLADDVWCPDDGIPTQGLLREPSDILRTLCAWLQASDWRTQTPHLRRIELWQSRSSPAYREDLGQQLTYLGARVGVQIEYRRNS</sequence>
<dbReference type="Gene3D" id="3.80.10.10">
    <property type="entry name" value="Ribonuclease Inhibitor"/>
    <property type="match status" value="1"/>
</dbReference>
<evidence type="ECO:0000256" key="7">
    <source>
        <dbReference type="ARBA" id="ARBA00022729"/>
    </source>
</evidence>
<evidence type="ECO:0000256" key="8">
    <source>
        <dbReference type="ARBA" id="ARBA00022801"/>
    </source>
</evidence>
<dbReference type="InterPro" id="IPR001365">
    <property type="entry name" value="A_deaminase_dom"/>
</dbReference>
<dbReference type="FunFam" id="3.20.20.140:FF:000017">
    <property type="entry name" value="Adenosine deaminase 2"/>
    <property type="match status" value="1"/>
</dbReference>
<evidence type="ECO:0000313" key="12">
    <source>
        <dbReference type="Proteomes" id="UP000248817"/>
    </source>
</evidence>